<dbReference type="EMBL" id="BHZC01000001">
    <property type="protein sequence ID" value="GCD35701.1"/>
    <property type="molecule type" value="Genomic_DNA"/>
</dbReference>
<proteinExistence type="predicted"/>
<evidence type="ECO:0000256" key="1">
    <source>
        <dbReference type="SAM" id="MobiDB-lite"/>
    </source>
</evidence>
<evidence type="ECO:0000313" key="3">
    <source>
        <dbReference type="Proteomes" id="UP000287830"/>
    </source>
</evidence>
<feature type="region of interest" description="Disordered" evidence="1">
    <location>
        <begin position="1"/>
        <end position="23"/>
    </location>
</feature>
<organism evidence="2 3">
    <name type="scientific">Streptomyces chrestomyceticus JCM 4735</name>
    <dbReference type="NCBI Taxonomy" id="1306181"/>
    <lineage>
        <taxon>Bacteria</taxon>
        <taxon>Bacillati</taxon>
        <taxon>Actinomycetota</taxon>
        <taxon>Actinomycetes</taxon>
        <taxon>Kitasatosporales</taxon>
        <taxon>Streptomycetaceae</taxon>
        <taxon>Streptomyces</taxon>
    </lineage>
</organism>
<accession>A0A7U9KVS6</accession>
<name>A0A7U9KVS6_9ACTN</name>
<reference evidence="2 3" key="1">
    <citation type="submission" date="2018-11" db="EMBL/GenBank/DDBJ databases">
        <title>Whole genome sequence of Streptomyces chrestomyceticus NBRC 13444(T).</title>
        <authorList>
            <person name="Komaki H."/>
            <person name="Tamura T."/>
        </authorList>
    </citation>
    <scope>NUCLEOTIDE SEQUENCE [LARGE SCALE GENOMIC DNA]</scope>
    <source>
        <strain evidence="2 3">NBRC 13444</strain>
    </source>
</reference>
<sequence length="44" mass="4745">MPEQNTSDQDNQNEDQDLPSKGLGCIGCGTTEGHCTDPNRHGLM</sequence>
<dbReference type="RefSeq" id="WP_280526775.1">
    <property type="nucleotide sequence ID" value="NZ_BHZC01000001.1"/>
</dbReference>
<dbReference type="AlphaFoldDB" id="A0A7U9KVS6"/>
<protein>
    <submittedName>
        <fullName evidence="2">Uncharacterized protein</fullName>
    </submittedName>
</protein>
<evidence type="ECO:0000313" key="2">
    <source>
        <dbReference type="EMBL" id="GCD35701.1"/>
    </source>
</evidence>
<gene>
    <name evidence="2" type="ORF">OEIGOIKO_03447</name>
</gene>
<feature type="compositionally biased region" description="Polar residues" evidence="1">
    <location>
        <begin position="1"/>
        <end position="10"/>
    </location>
</feature>
<comment type="caution">
    <text evidence="2">The sequence shown here is derived from an EMBL/GenBank/DDBJ whole genome shotgun (WGS) entry which is preliminary data.</text>
</comment>
<dbReference type="GeneID" id="95627120"/>
<dbReference type="Proteomes" id="UP000287830">
    <property type="component" value="Unassembled WGS sequence"/>
</dbReference>